<gene>
    <name evidence="1" type="ORF">KN1_03690</name>
</gene>
<organism evidence="1 2">
    <name type="scientific">Stygiolobus caldivivus</name>
    <dbReference type="NCBI Taxonomy" id="2824673"/>
    <lineage>
        <taxon>Archaea</taxon>
        <taxon>Thermoproteota</taxon>
        <taxon>Thermoprotei</taxon>
        <taxon>Sulfolobales</taxon>
        <taxon>Sulfolobaceae</taxon>
        <taxon>Stygiolobus</taxon>
    </lineage>
</organism>
<proteinExistence type="predicted"/>
<evidence type="ECO:0000313" key="1">
    <source>
        <dbReference type="EMBL" id="BCU69072.1"/>
    </source>
</evidence>
<dbReference type="KEGG" id="csty:KN1_03690"/>
<keyword evidence="2" id="KW-1185">Reference proteome</keyword>
<dbReference type="EMBL" id="AP024597">
    <property type="protein sequence ID" value="BCU69072.1"/>
    <property type="molecule type" value="Genomic_DNA"/>
</dbReference>
<dbReference type="AlphaFoldDB" id="A0A8D5U4F9"/>
<dbReference type="Proteomes" id="UP000825123">
    <property type="component" value="Chromosome"/>
</dbReference>
<accession>A0A8D5U4F9</accession>
<sequence length="31" mass="3680">MTRFQPRDTDLRKEIKAITTPAIMQVNKITY</sequence>
<name>A0A8D5U4F9_9CREN</name>
<protein>
    <submittedName>
        <fullName evidence="1">Uncharacterized protein</fullName>
    </submittedName>
</protein>
<reference evidence="1 2" key="1">
    <citation type="submission" date="2021-04" db="EMBL/GenBank/DDBJ databases">
        <title>Complete genome sequence of Stygiolobus sp. KN-1.</title>
        <authorList>
            <person name="Nakamura K."/>
            <person name="Sakai H."/>
            <person name="Kurosawa N."/>
        </authorList>
    </citation>
    <scope>NUCLEOTIDE SEQUENCE [LARGE SCALE GENOMIC DNA]</scope>
    <source>
        <strain evidence="1 2">KN-1</strain>
    </source>
</reference>
<evidence type="ECO:0000313" key="2">
    <source>
        <dbReference type="Proteomes" id="UP000825123"/>
    </source>
</evidence>